<evidence type="ECO:0000256" key="1">
    <source>
        <dbReference type="SAM" id="MobiDB-lite"/>
    </source>
</evidence>
<accession>A0AAQ3PGE0</accession>
<feature type="compositionally biased region" description="Polar residues" evidence="1">
    <location>
        <begin position="50"/>
        <end position="59"/>
    </location>
</feature>
<reference evidence="2 3" key="1">
    <citation type="journal article" date="2023" name="Life. Sci Alliance">
        <title>Evolutionary insights into 3D genome organization and epigenetic landscape of Vigna mungo.</title>
        <authorList>
            <person name="Junaid A."/>
            <person name="Singh B."/>
            <person name="Bhatia S."/>
        </authorList>
    </citation>
    <scope>NUCLEOTIDE SEQUENCE [LARGE SCALE GENOMIC DNA]</scope>
    <source>
        <strain evidence="2">Urdbean</strain>
    </source>
</reference>
<dbReference type="PANTHER" id="PTHR21450">
    <property type="entry name" value="PROTEIN ALTERED PHOSPHATE STARVATION RESPONSE 1"/>
    <property type="match status" value="1"/>
</dbReference>
<evidence type="ECO:0000313" key="2">
    <source>
        <dbReference type="EMBL" id="WVZ25730.1"/>
    </source>
</evidence>
<sequence>MEERMSAVEGKLESMGLKLEHMERSMQAETAAIRKELQKLMRMTGGHLDGNSNRSQGSVNEKDGGPNGSGLTDSNARGLPEPNGSRLLDPNESEWAKPKERGLTEPNGKGLLESIGSGLTDSNLRGLLEPNGRKLSEPNGLLLEGRMKVLEGRADGRINALERTMNSVKRWPRGEQREVLKDIEGHFFKAYNSGKVVTRMLNEEWKTFEEVLPLPKPPYLNWRATAIEYPSYDNTMLKRSQEMKFHSSNLEDKVVLQRGVMLRCKESLSEATVIRFVESNTRKGLLESNGKGLTVPNVKGQPEPNVRELPESNGLVLEGRMKALEGRADGRINSMKRTMDSVRRWVCKQEMGLAIFDTLAEGRERHEALKDIENRYLRAYDYGKEMTRMLEANRIREEWKSWEEKLPPPKPPNLTWRVVARGFPSCDNTMMKRSQEIKFQISNLEDKVVL</sequence>
<dbReference type="AlphaFoldDB" id="A0AAQ3PGE0"/>
<proteinExistence type="predicted"/>
<feature type="region of interest" description="Disordered" evidence="1">
    <location>
        <begin position="44"/>
        <end position="123"/>
    </location>
</feature>
<dbReference type="EMBL" id="CP144700">
    <property type="protein sequence ID" value="WVZ25730.1"/>
    <property type="molecule type" value="Genomic_DNA"/>
</dbReference>
<evidence type="ECO:0000313" key="3">
    <source>
        <dbReference type="Proteomes" id="UP001374535"/>
    </source>
</evidence>
<gene>
    <name evidence="2" type="ORF">V8G54_004274</name>
</gene>
<organism evidence="2 3">
    <name type="scientific">Vigna mungo</name>
    <name type="common">Black gram</name>
    <name type="synonym">Phaseolus mungo</name>
    <dbReference type="NCBI Taxonomy" id="3915"/>
    <lineage>
        <taxon>Eukaryota</taxon>
        <taxon>Viridiplantae</taxon>
        <taxon>Streptophyta</taxon>
        <taxon>Embryophyta</taxon>
        <taxon>Tracheophyta</taxon>
        <taxon>Spermatophyta</taxon>
        <taxon>Magnoliopsida</taxon>
        <taxon>eudicotyledons</taxon>
        <taxon>Gunneridae</taxon>
        <taxon>Pentapetalae</taxon>
        <taxon>rosids</taxon>
        <taxon>fabids</taxon>
        <taxon>Fabales</taxon>
        <taxon>Fabaceae</taxon>
        <taxon>Papilionoideae</taxon>
        <taxon>50 kb inversion clade</taxon>
        <taxon>NPAAA clade</taxon>
        <taxon>indigoferoid/millettioid clade</taxon>
        <taxon>Phaseoleae</taxon>
        <taxon>Vigna</taxon>
    </lineage>
</organism>
<dbReference type="Proteomes" id="UP001374535">
    <property type="component" value="Chromosome 1"/>
</dbReference>
<keyword evidence="3" id="KW-1185">Reference proteome</keyword>
<name>A0AAQ3PGE0_VIGMU</name>
<feature type="compositionally biased region" description="Basic and acidic residues" evidence="1">
    <location>
        <begin position="94"/>
        <end position="103"/>
    </location>
</feature>
<protein>
    <submittedName>
        <fullName evidence="2">Uncharacterized protein</fullName>
    </submittedName>
</protein>
<dbReference type="PANTHER" id="PTHR21450:SF17">
    <property type="entry name" value="OS09G0542500 PROTEIN"/>
    <property type="match status" value="1"/>
</dbReference>